<evidence type="ECO:0000313" key="1">
    <source>
        <dbReference type="EMBL" id="SVE15712.1"/>
    </source>
</evidence>
<protein>
    <submittedName>
        <fullName evidence="1">Uncharacterized protein</fullName>
    </submittedName>
</protein>
<feature type="non-terminal residue" evidence="1">
    <location>
        <position position="59"/>
    </location>
</feature>
<organism evidence="1">
    <name type="scientific">marine metagenome</name>
    <dbReference type="NCBI Taxonomy" id="408172"/>
    <lineage>
        <taxon>unclassified sequences</taxon>
        <taxon>metagenomes</taxon>
        <taxon>ecological metagenomes</taxon>
    </lineage>
</organism>
<dbReference type="AlphaFoldDB" id="A0A383B6S4"/>
<name>A0A383B6S4_9ZZZZ</name>
<feature type="non-terminal residue" evidence="1">
    <location>
        <position position="1"/>
    </location>
</feature>
<gene>
    <name evidence="1" type="ORF">METZ01_LOCUS468566</name>
</gene>
<sequence>GVVRNSQKICFLAKRPVLNSKTNVVVATALAIAAKVTDPATELEVAQIEVQVTRDATAT</sequence>
<reference evidence="1" key="1">
    <citation type="submission" date="2018-05" db="EMBL/GenBank/DDBJ databases">
        <authorList>
            <person name="Lanie J.A."/>
            <person name="Ng W.-L."/>
            <person name="Kazmierczak K.M."/>
            <person name="Andrzejewski T.M."/>
            <person name="Davidsen T.M."/>
            <person name="Wayne K.J."/>
            <person name="Tettelin H."/>
            <person name="Glass J.I."/>
            <person name="Rusch D."/>
            <person name="Podicherti R."/>
            <person name="Tsui H.-C.T."/>
            <person name="Winkler M.E."/>
        </authorList>
    </citation>
    <scope>NUCLEOTIDE SEQUENCE</scope>
</reference>
<accession>A0A383B6S4</accession>
<dbReference type="EMBL" id="UINC01197963">
    <property type="protein sequence ID" value="SVE15712.1"/>
    <property type="molecule type" value="Genomic_DNA"/>
</dbReference>
<proteinExistence type="predicted"/>